<evidence type="ECO:0000256" key="1">
    <source>
        <dbReference type="ARBA" id="ARBA00004141"/>
    </source>
</evidence>
<proteinExistence type="predicted"/>
<dbReference type="PANTHER" id="PTHR36974:SF1">
    <property type="entry name" value="DOXX FAMILY MEMBRANE PROTEIN"/>
    <property type="match status" value="1"/>
</dbReference>
<feature type="transmembrane region" description="Helical" evidence="5">
    <location>
        <begin position="93"/>
        <end position="111"/>
    </location>
</feature>
<name>A0ABT2JN92_9ACTN</name>
<dbReference type="PANTHER" id="PTHR36974">
    <property type="entry name" value="MEMBRANE PROTEIN-RELATED"/>
    <property type="match status" value="1"/>
</dbReference>
<dbReference type="InterPro" id="IPR032808">
    <property type="entry name" value="DoxX"/>
</dbReference>
<evidence type="ECO:0000256" key="2">
    <source>
        <dbReference type="ARBA" id="ARBA00022692"/>
    </source>
</evidence>
<dbReference type="EMBL" id="JAJAGO010000002">
    <property type="protein sequence ID" value="MCT2589343.1"/>
    <property type="molecule type" value="Genomic_DNA"/>
</dbReference>
<dbReference type="Proteomes" id="UP001156389">
    <property type="component" value="Unassembled WGS sequence"/>
</dbReference>
<organism evidence="6 7">
    <name type="scientific">Streptomyces gossypii</name>
    <dbReference type="NCBI Taxonomy" id="2883101"/>
    <lineage>
        <taxon>Bacteria</taxon>
        <taxon>Bacillati</taxon>
        <taxon>Actinomycetota</taxon>
        <taxon>Actinomycetes</taxon>
        <taxon>Kitasatosporales</taxon>
        <taxon>Streptomycetaceae</taxon>
        <taxon>Streptomyces</taxon>
    </lineage>
</organism>
<gene>
    <name evidence="6" type="ORF">LHJ74_05235</name>
</gene>
<dbReference type="Pfam" id="PF07681">
    <property type="entry name" value="DoxX"/>
    <property type="match status" value="1"/>
</dbReference>
<keyword evidence="3 5" id="KW-1133">Transmembrane helix</keyword>
<comment type="caution">
    <text evidence="6">The sequence shown here is derived from an EMBL/GenBank/DDBJ whole genome shotgun (WGS) entry which is preliminary data.</text>
</comment>
<evidence type="ECO:0000256" key="3">
    <source>
        <dbReference type="ARBA" id="ARBA00022989"/>
    </source>
</evidence>
<evidence type="ECO:0000256" key="4">
    <source>
        <dbReference type="ARBA" id="ARBA00023136"/>
    </source>
</evidence>
<keyword evidence="4 5" id="KW-0472">Membrane</keyword>
<dbReference type="RefSeq" id="WP_260216319.1">
    <property type="nucleotide sequence ID" value="NZ_JAJAGO010000002.1"/>
</dbReference>
<evidence type="ECO:0000313" key="7">
    <source>
        <dbReference type="Proteomes" id="UP001156389"/>
    </source>
</evidence>
<keyword evidence="7" id="KW-1185">Reference proteome</keyword>
<feature type="transmembrane region" description="Helical" evidence="5">
    <location>
        <begin position="123"/>
        <end position="142"/>
    </location>
</feature>
<protein>
    <submittedName>
        <fullName evidence="6">DoxX family protein</fullName>
    </submittedName>
</protein>
<comment type="subcellular location">
    <subcellularLocation>
        <location evidence="1">Membrane</location>
        <topology evidence="1">Multi-pass membrane protein</topology>
    </subcellularLocation>
</comment>
<evidence type="ECO:0000256" key="5">
    <source>
        <dbReference type="SAM" id="Phobius"/>
    </source>
</evidence>
<accession>A0ABT2JN92</accession>
<sequence length="143" mass="14834">MEPLIVLIAGSLAARLAGLAGMDALDGWHPALRAGLALMFLLTASAHFHPKLRPDMIGMVPPALPRPDLLVTATGVLELSGAVGLLIPATAWWAAGGLALLMIAMYPANYSAAKRQVAQGDPIGMRTVLQLVFIGAAVAIMAF</sequence>
<reference evidence="6 7" key="1">
    <citation type="submission" date="2021-10" db="EMBL/GenBank/DDBJ databases">
        <title>Streptomyces gossypii sp. nov., isolated from soil collected from cotton field.</title>
        <authorList>
            <person name="Ge X."/>
            <person name="Chen X."/>
            <person name="Liu W."/>
        </authorList>
    </citation>
    <scope>NUCLEOTIDE SEQUENCE [LARGE SCALE GENOMIC DNA]</scope>
    <source>
        <strain evidence="6 7">N2-109</strain>
    </source>
</reference>
<evidence type="ECO:0000313" key="6">
    <source>
        <dbReference type="EMBL" id="MCT2589343.1"/>
    </source>
</evidence>
<keyword evidence="2 5" id="KW-0812">Transmembrane</keyword>